<accession>A0A8S0Z9T0</accession>
<dbReference type="Proteomes" id="UP000494256">
    <property type="component" value="Unassembled WGS sequence"/>
</dbReference>
<name>A0A8S0Z9T0_ARCPL</name>
<dbReference type="OrthoDB" id="9946013at2759"/>
<dbReference type="AlphaFoldDB" id="A0A8S0Z9T0"/>
<evidence type="ECO:0000313" key="2">
    <source>
        <dbReference type="Proteomes" id="UP000494256"/>
    </source>
</evidence>
<dbReference type="EMBL" id="CADEBD010000286">
    <property type="protein sequence ID" value="CAB3229747.1"/>
    <property type="molecule type" value="Genomic_DNA"/>
</dbReference>
<evidence type="ECO:0000313" key="1">
    <source>
        <dbReference type="EMBL" id="CAB3229747.1"/>
    </source>
</evidence>
<gene>
    <name evidence="1" type="ORF">APLA_LOCUS4308</name>
</gene>
<comment type="caution">
    <text evidence="1">The sequence shown here is derived from an EMBL/GenBank/DDBJ whole genome shotgun (WGS) entry which is preliminary data.</text>
</comment>
<proteinExistence type="predicted"/>
<protein>
    <submittedName>
        <fullName evidence="1">Uncharacterized protein</fullName>
    </submittedName>
</protein>
<sequence>MTLVNNQRLTLATTGYKYHFPGIGIRWNFRSLTPPGACHASLRRALEHNRKRRSGAYARCSTHFRCDGWRGSGMGATSINFLWLE</sequence>
<reference evidence="1 2" key="1">
    <citation type="submission" date="2020-04" db="EMBL/GenBank/DDBJ databases">
        <authorList>
            <person name="Wallbank WR R."/>
            <person name="Pardo Diaz C."/>
            <person name="Kozak K."/>
            <person name="Martin S."/>
            <person name="Jiggins C."/>
            <person name="Moest M."/>
            <person name="Warren A I."/>
            <person name="Byers J.R.P. K."/>
            <person name="Montejo-Kovacevich G."/>
            <person name="Yen C E."/>
        </authorList>
    </citation>
    <scope>NUCLEOTIDE SEQUENCE [LARGE SCALE GENOMIC DNA]</scope>
</reference>
<organism evidence="1 2">
    <name type="scientific">Arctia plantaginis</name>
    <name type="common">Wood tiger moth</name>
    <name type="synonym">Phalaena plantaginis</name>
    <dbReference type="NCBI Taxonomy" id="874455"/>
    <lineage>
        <taxon>Eukaryota</taxon>
        <taxon>Metazoa</taxon>
        <taxon>Ecdysozoa</taxon>
        <taxon>Arthropoda</taxon>
        <taxon>Hexapoda</taxon>
        <taxon>Insecta</taxon>
        <taxon>Pterygota</taxon>
        <taxon>Neoptera</taxon>
        <taxon>Endopterygota</taxon>
        <taxon>Lepidoptera</taxon>
        <taxon>Glossata</taxon>
        <taxon>Ditrysia</taxon>
        <taxon>Noctuoidea</taxon>
        <taxon>Erebidae</taxon>
        <taxon>Arctiinae</taxon>
        <taxon>Arctia</taxon>
    </lineage>
</organism>